<keyword evidence="11 14" id="KW-1133">Transmembrane helix</keyword>
<evidence type="ECO:0000256" key="6">
    <source>
        <dbReference type="ARBA" id="ARBA00022679"/>
    </source>
</evidence>
<evidence type="ECO:0000256" key="4">
    <source>
        <dbReference type="ARBA" id="ARBA00022475"/>
    </source>
</evidence>
<dbReference type="InterPro" id="IPR050398">
    <property type="entry name" value="HssS/ArlS-like"/>
</dbReference>
<dbReference type="InterPro" id="IPR003661">
    <property type="entry name" value="HisK_dim/P_dom"/>
</dbReference>
<dbReference type="PANTHER" id="PTHR45528">
    <property type="entry name" value="SENSOR HISTIDINE KINASE CPXA"/>
    <property type="match status" value="1"/>
</dbReference>
<dbReference type="CDD" id="cd00075">
    <property type="entry name" value="HATPase"/>
    <property type="match status" value="1"/>
</dbReference>
<keyword evidence="10" id="KW-0067">ATP-binding</keyword>
<feature type="domain" description="Histidine kinase" evidence="15">
    <location>
        <begin position="267"/>
        <end position="487"/>
    </location>
</feature>
<dbReference type="InterPro" id="IPR003594">
    <property type="entry name" value="HATPase_dom"/>
</dbReference>
<dbReference type="CDD" id="cd00082">
    <property type="entry name" value="HisKA"/>
    <property type="match status" value="1"/>
</dbReference>
<keyword evidence="13 14" id="KW-0472">Membrane</keyword>
<keyword evidence="12" id="KW-0902">Two-component regulatory system</keyword>
<evidence type="ECO:0000256" key="12">
    <source>
        <dbReference type="ARBA" id="ARBA00023012"/>
    </source>
</evidence>
<evidence type="ECO:0000256" key="1">
    <source>
        <dbReference type="ARBA" id="ARBA00000085"/>
    </source>
</evidence>
<protein>
    <recommendedName>
        <fullName evidence="3">histidine kinase</fullName>
        <ecNumber evidence="3">2.7.13.3</ecNumber>
    </recommendedName>
</protein>
<gene>
    <name evidence="17" type="ORF">PAT3040_01352</name>
</gene>
<proteinExistence type="predicted"/>
<evidence type="ECO:0000256" key="3">
    <source>
        <dbReference type="ARBA" id="ARBA00012438"/>
    </source>
</evidence>
<dbReference type="Pfam" id="PF02518">
    <property type="entry name" value="HATPase_c"/>
    <property type="match status" value="1"/>
</dbReference>
<comment type="catalytic activity">
    <reaction evidence="1">
        <text>ATP + protein L-histidine = ADP + protein N-phospho-L-histidine.</text>
        <dbReference type="EC" id="2.7.13.3"/>
    </reaction>
</comment>
<dbReference type="CDD" id="cd06225">
    <property type="entry name" value="HAMP"/>
    <property type="match status" value="1"/>
</dbReference>
<keyword evidence="18" id="KW-1185">Reference proteome</keyword>
<evidence type="ECO:0000256" key="8">
    <source>
        <dbReference type="ARBA" id="ARBA00022741"/>
    </source>
</evidence>
<keyword evidence="6" id="KW-0808">Transferase</keyword>
<comment type="caution">
    <text evidence="17">The sequence shown here is derived from an EMBL/GenBank/DDBJ whole genome shotgun (WGS) entry which is preliminary data.</text>
</comment>
<dbReference type="AlphaFoldDB" id="A0A2R5ETT9"/>
<sequence length="496" mass="56197">MSIRFRLLLSFSSVVLLSVVLFVAAAYLLSVAVTGDFRSIGSFYRIHYSLHPLSGEEENIFLELKYLAKHDPGQLRDPELLESYDMTLKMVQASLVVRENERIVYVTPTLNQKNLPKLLPPYELGNFGIRGTMNLENRFFSYSKFDFAFADSPNDLGSIYVLRERSPFAELVRTLLPILIAVFVAVLLLTGLLLYRYVTRKIVKPLDELRKSAEFIKEGNLSYQLNPQSGDEVGQLVMSFEEMRLKLDESIRLQLRYEENRKGLLSNISHDLRTPITTIKGYAEGIRDGVTDTEEKLRRYVNAIHTRATDMELLVDELLYFSKLDMNKEPYSFEKLDLRAFLHATLDEMGIELEQQGVELVWDHGDGKPLTVLADREKLRRVVVNLTDNGMKFMKEEPKILTIGMLKRDELAIVTIKDNGIGIDASTLPHIFERFYRGEASRSPNTPGSGLGLAIAKGIMEGHGGLIRAESSPGRGTVVVLEFPLILEDEARSTEP</sequence>
<dbReference type="SUPFAM" id="SSF47384">
    <property type="entry name" value="Homodimeric domain of signal transducing histidine kinase"/>
    <property type="match status" value="1"/>
</dbReference>
<dbReference type="PANTHER" id="PTHR45528:SF1">
    <property type="entry name" value="SENSOR HISTIDINE KINASE CPXA"/>
    <property type="match status" value="1"/>
</dbReference>
<evidence type="ECO:0000313" key="18">
    <source>
        <dbReference type="Proteomes" id="UP000245202"/>
    </source>
</evidence>
<dbReference type="InterPro" id="IPR004358">
    <property type="entry name" value="Sig_transdc_His_kin-like_C"/>
</dbReference>
<keyword evidence="9 17" id="KW-0418">Kinase</keyword>
<evidence type="ECO:0000256" key="11">
    <source>
        <dbReference type="ARBA" id="ARBA00022989"/>
    </source>
</evidence>
<dbReference type="SMART" id="SM00387">
    <property type="entry name" value="HATPase_c"/>
    <property type="match status" value="1"/>
</dbReference>
<keyword evidence="5" id="KW-0597">Phosphoprotein</keyword>
<dbReference type="EC" id="2.7.13.3" evidence="3"/>
<dbReference type="GO" id="GO:0005886">
    <property type="term" value="C:plasma membrane"/>
    <property type="evidence" value="ECO:0007669"/>
    <property type="project" value="UniProtKB-SubCell"/>
</dbReference>
<name>A0A2R5ETT9_9BACL</name>
<comment type="subcellular location">
    <subcellularLocation>
        <location evidence="2">Cell membrane</location>
        <topology evidence="2">Multi-pass membrane protein</topology>
    </subcellularLocation>
</comment>
<evidence type="ECO:0000259" key="15">
    <source>
        <dbReference type="PROSITE" id="PS50109"/>
    </source>
</evidence>
<dbReference type="RefSeq" id="WP_108991978.1">
    <property type="nucleotide sequence ID" value="NZ_BDQX01000054.1"/>
</dbReference>
<dbReference type="PROSITE" id="PS50885">
    <property type="entry name" value="HAMP"/>
    <property type="match status" value="1"/>
</dbReference>
<evidence type="ECO:0000256" key="7">
    <source>
        <dbReference type="ARBA" id="ARBA00022692"/>
    </source>
</evidence>
<dbReference type="GO" id="GO:0005524">
    <property type="term" value="F:ATP binding"/>
    <property type="evidence" value="ECO:0007669"/>
    <property type="project" value="UniProtKB-KW"/>
</dbReference>
<dbReference type="Gene3D" id="3.30.565.10">
    <property type="entry name" value="Histidine kinase-like ATPase, C-terminal domain"/>
    <property type="match status" value="1"/>
</dbReference>
<evidence type="ECO:0000256" key="10">
    <source>
        <dbReference type="ARBA" id="ARBA00022840"/>
    </source>
</evidence>
<dbReference type="InterPro" id="IPR005467">
    <property type="entry name" value="His_kinase_dom"/>
</dbReference>
<keyword evidence="8" id="KW-0547">Nucleotide-binding</keyword>
<dbReference type="SUPFAM" id="SSF55874">
    <property type="entry name" value="ATPase domain of HSP90 chaperone/DNA topoisomerase II/histidine kinase"/>
    <property type="match status" value="1"/>
</dbReference>
<dbReference type="EMBL" id="BDQX01000054">
    <property type="protein sequence ID" value="GBG06814.1"/>
    <property type="molecule type" value="Genomic_DNA"/>
</dbReference>
<feature type="domain" description="HAMP" evidence="16">
    <location>
        <begin position="200"/>
        <end position="252"/>
    </location>
</feature>
<accession>A0A2R5ETT9</accession>
<evidence type="ECO:0000256" key="14">
    <source>
        <dbReference type="SAM" id="Phobius"/>
    </source>
</evidence>
<dbReference type="Proteomes" id="UP000245202">
    <property type="component" value="Unassembled WGS sequence"/>
</dbReference>
<dbReference type="SMART" id="SM00388">
    <property type="entry name" value="HisKA"/>
    <property type="match status" value="1"/>
</dbReference>
<keyword evidence="4" id="KW-1003">Cell membrane</keyword>
<dbReference type="FunFam" id="3.30.565.10:FF:000006">
    <property type="entry name" value="Sensor histidine kinase WalK"/>
    <property type="match status" value="1"/>
</dbReference>
<feature type="transmembrane region" description="Helical" evidence="14">
    <location>
        <begin position="175"/>
        <end position="195"/>
    </location>
</feature>
<organism evidence="17 18">
    <name type="scientific">Paenibacillus agaridevorans</name>
    <dbReference type="NCBI Taxonomy" id="171404"/>
    <lineage>
        <taxon>Bacteria</taxon>
        <taxon>Bacillati</taxon>
        <taxon>Bacillota</taxon>
        <taxon>Bacilli</taxon>
        <taxon>Bacillales</taxon>
        <taxon>Paenibacillaceae</taxon>
        <taxon>Paenibacillus</taxon>
    </lineage>
</organism>
<evidence type="ECO:0000259" key="16">
    <source>
        <dbReference type="PROSITE" id="PS50885"/>
    </source>
</evidence>
<dbReference type="FunFam" id="1.10.287.130:FF:000001">
    <property type="entry name" value="Two-component sensor histidine kinase"/>
    <property type="match status" value="1"/>
</dbReference>
<dbReference type="Gene3D" id="6.10.340.10">
    <property type="match status" value="1"/>
</dbReference>
<keyword evidence="7 14" id="KW-0812">Transmembrane</keyword>
<dbReference type="Gene3D" id="1.10.287.130">
    <property type="match status" value="1"/>
</dbReference>
<reference evidence="17 18" key="1">
    <citation type="submission" date="2017-08" db="EMBL/GenBank/DDBJ databases">
        <title>Substantial Increase in Enzyme Production by Combined Drug-Resistance Mutations in Paenibacillus agaridevorans.</title>
        <authorList>
            <person name="Tanaka Y."/>
            <person name="Funane K."/>
            <person name="Hosaka T."/>
            <person name="Shiwa Y."/>
            <person name="Fujita N."/>
            <person name="Miyazaki T."/>
            <person name="Yoshikawa H."/>
            <person name="Murakami K."/>
            <person name="Kasahara K."/>
            <person name="Inaoka T."/>
            <person name="Hiraga Y."/>
            <person name="Ochi K."/>
        </authorList>
    </citation>
    <scope>NUCLEOTIDE SEQUENCE [LARGE SCALE GENOMIC DNA]</scope>
    <source>
        <strain evidence="17 18">T-3040</strain>
    </source>
</reference>
<dbReference type="Pfam" id="PF00672">
    <property type="entry name" value="HAMP"/>
    <property type="match status" value="1"/>
</dbReference>
<dbReference type="InterPro" id="IPR036097">
    <property type="entry name" value="HisK_dim/P_sf"/>
</dbReference>
<evidence type="ECO:0000256" key="9">
    <source>
        <dbReference type="ARBA" id="ARBA00022777"/>
    </source>
</evidence>
<dbReference type="SMART" id="SM00304">
    <property type="entry name" value="HAMP"/>
    <property type="match status" value="1"/>
</dbReference>
<evidence type="ECO:0000256" key="5">
    <source>
        <dbReference type="ARBA" id="ARBA00022553"/>
    </source>
</evidence>
<dbReference type="GO" id="GO:0000155">
    <property type="term" value="F:phosphorelay sensor kinase activity"/>
    <property type="evidence" value="ECO:0007669"/>
    <property type="project" value="InterPro"/>
</dbReference>
<dbReference type="InterPro" id="IPR003660">
    <property type="entry name" value="HAMP_dom"/>
</dbReference>
<dbReference type="Pfam" id="PF00512">
    <property type="entry name" value="HisKA"/>
    <property type="match status" value="1"/>
</dbReference>
<evidence type="ECO:0000256" key="2">
    <source>
        <dbReference type="ARBA" id="ARBA00004651"/>
    </source>
</evidence>
<evidence type="ECO:0000313" key="17">
    <source>
        <dbReference type="EMBL" id="GBG06814.1"/>
    </source>
</evidence>
<dbReference type="SUPFAM" id="SSF158472">
    <property type="entry name" value="HAMP domain-like"/>
    <property type="match status" value="1"/>
</dbReference>
<evidence type="ECO:0000256" key="13">
    <source>
        <dbReference type="ARBA" id="ARBA00023136"/>
    </source>
</evidence>
<dbReference type="PROSITE" id="PS50109">
    <property type="entry name" value="HIS_KIN"/>
    <property type="match status" value="1"/>
</dbReference>
<dbReference type="PRINTS" id="PR00344">
    <property type="entry name" value="BCTRLSENSOR"/>
</dbReference>
<dbReference type="InterPro" id="IPR036890">
    <property type="entry name" value="HATPase_C_sf"/>
</dbReference>